<evidence type="ECO:0000313" key="3">
    <source>
        <dbReference type="EMBL" id="KAF7954765.1"/>
    </source>
</evidence>
<evidence type="ECO:0000259" key="2">
    <source>
        <dbReference type="Pfam" id="PF20150"/>
    </source>
</evidence>
<evidence type="ECO:0000313" key="4">
    <source>
        <dbReference type="Proteomes" id="UP000710849"/>
    </source>
</evidence>
<name>A0A9P5M8J2_9HELO</name>
<dbReference type="Proteomes" id="UP000710849">
    <property type="component" value="Unassembled WGS sequence"/>
</dbReference>
<comment type="caution">
    <text evidence="3">The sequence shown here is derived from an EMBL/GenBank/DDBJ whole genome shotgun (WGS) entry which is preliminary data.</text>
</comment>
<feature type="region of interest" description="Disordered" evidence="1">
    <location>
        <begin position="1"/>
        <end position="45"/>
    </location>
</feature>
<evidence type="ECO:0000256" key="1">
    <source>
        <dbReference type="SAM" id="MobiDB-lite"/>
    </source>
</evidence>
<dbReference type="PANTHER" id="PTHR35910:SF1">
    <property type="entry name" value="2EXR DOMAIN-CONTAINING PROTEIN"/>
    <property type="match status" value="1"/>
</dbReference>
<dbReference type="GeneID" id="62143613"/>
<accession>A0A9P5M8J2</accession>
<dbReference type="InterPro" id="IPR045518">
    <property type="entry name" value="2EXR"/>
</dbReference>
<protein>
    <recommendedName>
        <fullName evidence="2">2EXR domain-containing protein</fullName>
    </recommendedName>
</protein>
<gene>
    <name evidence="3" type="ORF">EAE97_000024</name>
</gene>
<keyword evidence="4" id="KW-1185">Reference proteome</keyword>
<feature type="domain" description="2EXR" evidence="2">
    <location>
        <begin position="47"/>
        <end position="146"/>
    </location>
</feature>
<feature type="compositionally biased region" description="Polar residues" evidence="1">
    <location>
        <begin position="1"/>
        <end position="11"/>
    </location>
</feature>
<organism evidence="3 4">
    <name type="scientific">Botrytis byssoidea</name>
    <dbReference type="NCBI Taxonomy" id="139641"/>
    <lineage>
        <taxon>Eukaryota</taxon>
        <taxon>Fungi</taxon>
        <taxon>Dikarya</taxon>
        <taxon>Ascomycota</taxon>
        <taxon>Pezizomycotina</taxon>
        <taxon>Leotiomycetes</taxon>
        <taxon>Helotiales</taxon>
        <taxon>Sclerotiniaceae</taxon>
        <taxon>Botrytis</taxon>
    </lineage>
</organism>
<dbReference type="Pfam" id="PF20150">
    <property type="entry name" value="2EXR"/>
    <property type="match status" value="1"/>
</dbReference>
<dbReference type="AlphaFoldDB" id="A0A9P5M8J2"/>
<feature type="compositionally biased region" description="Low complexity" evidence="1">
    <location>
        <begin position="16"/>
        <end position="40"/>
    </location>
</feature>
<proteinExistence type="predicted"/>
<dbReference type="PANTHER" id="PTHR35910">
    <property type="entry name" value="2EXR DOMAIN-CONTAINING PROTEIN"/>
    <property type="match status" value="1"/>
</dbReference>
<reference evidence="3 4" key="1">
    <citation type="journal article" date="2020" name="Genome Biol. Evol.">
        <title>Comparative genomics of Sclerotiniaceae.</title>
        <authorList>
            <person name="Valero Jimenez C.A."/>
            <person name="Steentjes M."/>
            <person name="Scholten O.E."/>
            <person name="Van Kan J.A.L."/>
        </authorList>
    </citation>
    <scope>NUCLEOTIDE SEQUENCE [LARGE SCALE GENOMIC DNA]</scope>
    <source>
        <strain evidence="3 4">MUCL 94</strain>
    </source>
</reference>
<sequence length="280" mass="32032">MSIIKSITTPKSWFPSRASKASKASKTSKPSETPETSEQPTPSPWKFHQFTLLPLELQRKIWRSLFPSSRTVPLSFNITPLQAHSTPPPITLSICSESRSETLLYYTLLYRSEFPGSRGKLGGNCGFLLSKYMRQPICVNPLMDTISFFAGDLCGENLKGRKRFVEWMAFLNSVDRRILERVTTVELEGLDWENTMYVHLKFQEGLRCKEVVEEYEGQGGAESWEQLNYGGLLTLEGLREIRCRYSHSEYMGNFEGQLKVFLGFHKQVWGAKIPLVKRVS</sequence>
<dbReference type="RefSeq" id="XP_038737895.1">
    <property type="nucleotide sequence ID" value="XM_038870534.1"/>
</dbReference>
<dbReference type="EMBL" id="RCSW01000001">
    <property type="protein sequence ID" value="KAF7954765.1"/>
    <property type="molecule type" value="Genomic_DNA"/>
</dbReference>